<proteinExistence type="predicted"/>
<dbReference type="Proteomes" id="UP000188532">
    <property type="component" value="Unassembled WGS sequence"/>
</dbReference>
<dbReference type="AlphaFoldDB" id="A0A1V3WRF4"/>
<evidence type="ECO:0000313" key="1">
    <source>
        <dbReference type="EMBL" id="OOK69537.1"/>
    </source>
</evidence>
<gene>
    <name evidence="1" type="ORF">BZL29_6108</name>
</gene>
<reference evidence="1 2" key="1">
    <citation type="submission" date="2017-02" db="EMBL/GenBank/DDBJ databases">
        <title>Complete genome sequences of Mycobacterium kansasii strains isolated from rhesus macaques.</title>
        <authorList>
            <person name="Panda A."/>
            <person name="Nagaraj S."/>
            <person name="Zhao X."/>
            <person name="Tettelin H."/>
            <person name="Detolla L.J."/>
        </authorList>
    </citation>
    <scope>NUCLEOTIDE SEQUENCE [LARGE SCALE GENOMIC DNA]</scope>
    <source>
        <strain evidence="1 2">11-3469</strain>
    </source>
</reference>
<sequence length="39" mass="4501">MPMRANEIRCSKQISEITRFDAGLMNRNSEGRNNFDNPS</sequence>
<organism evidence="1 2">
    <name type="scientific">Mycobacterium kansasii</name>
    <dbReference type="NCBI Taxonomy" id="1768"/>
    <lineage>
        <taxon>Bacteria</taxon>
        <taxon>Bacillati</taxon>
        <taxon>Actinomycetota</taxon>
        <taxon>Actinomycetes</taxon>
        <taxon>Mycobacteriales</taxon>
        <taxon>Mycobacteriaceae</taxon>
        <taxon>Mycobacterium</taxon>
    </lineage>
</organism>
<evidence type="ECO:0000313" key="2">
    <source>
        <dbReference type="Proteomes" id="UP000188532"/>
    </source>
</evidence>
<accession>A0A1V3WRF4</accession>
<dbReference type="EMBL" id="MVBN01000007">
    <property type="protein sequence ID" value="OOK69537.1"/>
    <property type="molecule type" value="Genomic_DNA"/>
</dbReference>
<name>A0A1V3WRF4_MYCKA</name>
<comment type="caution">
    <text evidence="1">The sequence shown here is derived from an EMBL/GenBank/DDBJ whole genome shotgun (WGS) entry which is preliminary data.</text>
</comment>
<protein>
    <submittedName>
        <fullName evidence="1">Uncharacterized protein</fullName>
    </submittedName>
</protein>